<accession>A0A1H9HY64</accession>
<evidence type="ECO:0000313" key="4">
    <source>
        <dbReference type="Proteomes" id="UP000199055"/>
    </source>
</evidence>
<feature type="chain" id="PRO_5011520184" description="ATP-binding protein" evidence="2">
    <location>
        <begin position="29"/>
        <end position="122"/>
    </location>
</feature>
<feature type="signal peptide" evidence="2">
    <location>
        <begin position="1"/>
        <end position="28"/>
    </location>
</feature>
<keyword evidence="2" id="KW-0732">Signal</keyword>
<protein>
    <recommendedName>
        <fullName evidence="5">ATP-binding protein</fullName>
    </recommendedName>
</protein>
<sequence>MKQRTMKTIGVAVLGAAFAATGAGTASAADTLGLGKTAGGAVKSLPVQEVARTLPAPDAPQQARTLPAPAEGKAGQQPNTKKQDPVRDLLGGLPLGSPEKPTMLNLPTGKLTGALQTGKLLG</sequence>
<evidence type="ECO:0000256" key="2">
    <source>
        <dbReference type="SAM" id="SignalP"/>
    </source>
</evidence>
<evidence type="ECO:0000256" key="1">
    <source>
        <dbReference type="SAM" id="MobiDB-lite"/>
    </source>
</evidence>
<reference evidence="3 4" key="1">
    <citation type="submission" date="2016-10" db="EMBL/GenBank/DDBJ databases">
        <authorList>
            <person name="de Groot N.N."/>
        </authorList>
    </citation>
    <scope>NUCLEOTIDE SEQUENCE [LARGE SCALE GENOMIC DNA]</scope>
    <source>
        <strain evidence="3 4">CGMCC 4.3519</strain>
    </source>
</reference>
<feature type="region of interest" description="Disordered" evidence="1">
    <location>
        <begin position="52"/>
        <end position="110"/>
    </location>
</feature>
<name>A0A1H9HY64_9ACTN</name>
<evidence type="ECO:0000313" key="3">
    <source>
        <dbReference type="EMBL" id="SEQ67303.1"/>
    </source>
</evidence>
<dbReference type="EMBL" id="FOET01000012">
    <property type="protein sequence ID" value="SEQ67303.1"/>
    <property type="molecule type" value="Genomic_DNA"/>
</dbReference>
<evidence type="ECO:0008006" key="5">
    <source>
        <dbReference type="Google" id="ProtNLM"/>
    </source>
</evidence>
<dbReference type="Proteomes" id="UP000199055">
    <property type="component" value="Unassembled WGS sequence"/>
</dbReference>
<proteinExistence type="predicted"/>
<dbReference type="AlphaFoldDB" id="A0A1H9HY64"/>
<organism evidence="3 4">
    <name type="scientific">Streptomyces radiopugnans</name>
    <dbReference type="NCBI Taxonomy" id="403935"/>
    <lineage>
        <taxon>Bacteria</taxon>
        <taxon>Bacillati</taxon>
        <taxon>Actinomycetota</taxon>
        <taxon>Actinomycetes</taxon>
        <taxon>Kitasatosporales</taxon>
        <taxon>Streptomycetaceae</taxon>
        <taxon>Streptomyces</taxon>
    </lineage>
</organism>
<keyword evidence="4" id="KW-1185">Reference proteome</keyword>
<dbReference type="RefSeq" id="WP_177214077.1">
    <property type="nucleotide sequence ID" value="NZ_FOET01000012.1"/>
</dbReference>
<gene>
    <name evidence="3" type="ORF">SAMN05216481_112111</name>
</gene>